<organism evidence="2 3">
    <name type="scientific">Necator americanus</name>
    <name type="common">Human hookworm</name>
    <dbReference type="NCBI Taxonomy" id="51031"/>
    <lineage>
        <taxon>Eukaryota</taxon>
        <taxon>Metazoa</taxon>
        <taxon>Ecdysozoa</taxon>
        <taxon>Nematoda</taxon>
        <taxon>Chromadorea</taxon>
        <taxon>Rhabditida</taxon>
        <taxon>Rhabditina</taxon>
        <taxon>Rhabditomorpha</taxon>
        <taxon>Strongyloidea</taxon>
        <taxon>Ancylostomatidae</taxon>
        <taxon>Bunostominae</taxon>
        <taxon>Necator</taxon>
    </lineage>
</organism>
<evidence type="ECO:0000313" key="2">
    <source>
        <dbReference type="EMBL" id="KAK6741044.1"/>
    </source>
</evidence>
<proteinExistence type="predicted"/>
<feature type="chain" id="PRO_5045200694" description="CC domain-containing protein" evidence="1">
    <location>
        <begin position="18"/>
        <end position="76"/>
    </location>
</feature>
<feature type="signal peptide" evidence="1">
    <location>
        <begin position="1"/>
        <end position="17"/>
    </location>
</feature>
<protein>
    <recommendedName>
        <fullName evidence="4">CC domain-containing protein</fullName>
    </recommendedName>
</protein>
<gene>
    <name evidence="2" type="primary">Necator_chrIII.g9866</name>
    <name evidence="2" type="ORF">RB195_009101</name>
</gene>
<keyword evidence="3" id="KW-1185">Reference proteome</keyword>
<keyword evidence="1" id="KW-0732">Signal</keyword>
<comment type="caution">
    <text evidence="2">The sequence shown here is derived from an EMBL/GenBank/DDBJ whole genome shotgun (WGS) entry which is preliminary data.</text>
</comment>
<dbReference type="Proteomes" id="UP001303046">
    <property type="component" value="Unassembled WGS sequence"/>
</dbReference>
<accession>A0ABR1CRW0</accession>
<evidence type="ECO:0008006" key="4">
    <source>
        <dbReference type="Google" id="ProtNLM"/>
    </source>
</evidence>
<name>A0ABR1CRW0_NECAM</name>
<reference evidence="2 3" key="1">
    <citation type="submission" date="2023-08" db="EMBL/GenBank/DDBJ databases">
        <title>A Necator americanus chromosomal reference genome.</title>
        <authorList>
            <person name="Ilik V."/>
            <person name="Petrzelkova K.J."/>
            <person name="Pardy F."/>
            <person name="Fuh T."/>
            <person name="Niatou-Singa F.S."/>
            <person name="Gouil Q."/>
            <person name="Baker L."/>
            <person name="Ritchie M.E."/>
            <person name="Jex A.R."/>
            <person name="Gazzola D."/>
            <person name="Li H."/>
            <person name="Toshio Fujiwara R."/>
            <person name="Zhan B."/>
            <person name="Aroian R.V."/>
            <person name="Pafco B."/>
            <person name="Schwarz E.M."/>
        </authorList>
    </citation>
    <scope>NUCLEOTIDE SEQUENCE [LARGE SCALE GENOMIC DNA]</scope>
    <source>
        <strain evidence="2 3">Aroian</strain>
        <tissue evidence="2">Whole animal</tissue>
    </source>
</reference>
<evidence type="ECO:0000256" key="1">
    <source>
        <dbReference type="SAM" id="SignalP"/>
    </source>
</evidence>
<sequence length="76" mass="8212">MKSIGFLLLFTVLYVYAQRKCDAGNECPPGQACRDGICHARLDCPMISMPIPGSGCGLESFIDDKGCPKMKVVCNP</sequence>
<dbReference type="EMBL" id="JAVFWL010000003">
    <property type="protein sequence ID" value="KAK6741044.1"/>
    <property type="molecule type" value="Genomic_DNA"/>
</dbReference>
<evidence type="ECO:0000313" key="3">
    <source>
        <dbReference type="Proteomes" id="UP001303046"/>
    </source>
</evidence>